<evidence type="ECO:0000256" key="2">
    <source>
        <dbReference type="ARBA" id="ARBA00004141"/>
    </source>
</evidence>
<evidence type="ECO:0000259" key="14">
    <source>
        <dbReference type="PROSITE" id="PS50112"/>
    </source>
</evidence>
<gene>
    <name evidence="15" type="ORF">FA045_11620</name>
</gene>
<evidence type="ECO:0000256" key="11">
    <source>
        <dbReference type="ARBA" id="ARBA00023012"/>
    </source>
</evidence>
<proteinExistence type="predicted"/>
<keyword evidence="8" id="KW-0418">Kinase</keyword>
<dbReference type="Pfam" id="PF02518">
    <property type="entry name" value="HATPase_c"/>
    <property type="match status" value="1"/>
</dbReference>
<dbReference type="GO" id="GO:0007234">
    <property type="term" value="P:osmosensory signaling via phosphorelay pathway"/>
    <property type="evidence" value="ECO:0007669"/>
    <property type="project" value="TreeGrafter"/>
</dbReference>
<comment type="caution">
    <text evidence="15">The sequence shown here is derived from an EMBL/GenBank/DDBJ whole genome shotgun (WGS) entry which is preliminary data.</text>
</comment>
<evidence type="ECO:0000256" key="4">
    <source>
        <dbReference type="ARBA" id="ARBA00022553"/>
    </source>
</evidence>
<dbReference type="SUPFAM" id="SSF55785">
    <property type="entry name" value="PYP-like sensor domain (PAS domain)"/>
    <property type="match status" value="1"/>
</dbReference>
<evidence type="ECO:0000256" key="12">
    <source>
        <dbReference type="ARBA" id="ARBA00023136"/>
    </source>
</evidence>
<dbReference type="PRINTS" id="PR00344">
    <property type="entry name" value="BCTRLSENSOR"/>
</dbReference>
<dbReference type="GO" id="GO:0000156">
    <property type="term" value="F:phosphorelay response regulator activity"/>
    <property type="evidence" value="ECO:0007669"/>
    <property type="project" value="TreeGrafter"/>
</dbReference>
<dbReference type="EC" id="2.7.13.3" evidence="3"/>
<comment type="subcellular location">
    <subcellularLocation>
        <location evidence="2">Membrane</location>
        <topology evidence="2">Multi-pass membrane protein</topology>
    </subcellularLocation>
</comment>
<evidence type="ECO:0000313" key="16">
    <source>
        <dbReference type="Proteomes" id="UP000310477"/>
    </source>
</evidence>
<evidence type="ECO:0000313" key="15">
    <source>
        <dbReference type="EMBL" id="TKB99560.1"/>
    </source>
</evidence>
<evidence type="ECO:0000256" key="3">
    <source>
        <dbReference type="ARBA" id="ARBA00012438"/>
    </source>
</evidence>
<keyword evidence="6" id="KW-0812">Transmembrane</keyword>
<evidence type="ECO:0000256" key="9">
    <source>
        <dbReference type="ARBA" id="ARBA00022840"/>
    </source>
</evidence>
<dbReference type="RefSeq" id="WP_136877253.1">
    <property type="nucleotide sequence ID" value="NZ_SWBO01000006.1"/>
</dbReference>
<reference evidence="15 16" key="1">
    <citation type="submission" date="2019-04" db="EMBL/GenBank/DDBJ databases">
        <title>Pedobacter sp. AR-2-6 sp. nov., isolated from Arctic soil.</title>
        <authorList>
            <person name="Dahal R.H."/>
            <person name="Kim D.-U."/>
        </authorList>
    </citation>
    <scope>NUCLEOTIDE SEQUENCE [LARGE SCALE GENOMIC DNA]</scope>
    <source>
        <strain evidence="15 16">AR-2-6</strain>
    </source>
</reference>
<dbReference type="PROSITE" id="PS50112">
    <property type="entry name" value="PAS"/>
    <property type="match status" value="1"/>
</dbReference>
<evidence type="ECO:0000256" key="8">
    <source>
        <dbReference type="ARBA" id="ARBA00022777"/>
    </source>
</evidence>
<dbReference type="SMART" id="SM00387">
    <property type="entry name" value="HATPase_c"/>
    <property type="match status" value="1"/>
</dbReference>
<dbReference type="SUPFAM" id="SSF47384">
    <property type="entry name" value="Homodimeric domain of signal transducing histidine kinase"/>
    <property type="match status" value="1"/>
</dbReference>
<keyword evidence="9" id="KW-0067">ATP-binding</keyword>
<dbReference type="PROSITE" id="PS50109">
    <property type="entry name" value="HIS_KIN"/>
    <property type="match status" value="1"/>
</dbReference>
<comment type="catalytic activity">
    <reaction evidence="1">
        <text>ATP + protein L-histidine = ADP + protein N-phospho-L-histidine.</text>
        <dbReference type="EC" id="2.7.13.3"/>
    </reaction>
</comment>
<evidence type="ECO:0000256" key="1">
    <source>
        <dbReference type="ARBA" id="ARBA00000085"/>
    </source>
</evidence>
<dbReference type="InterPro" id="IPR036097">
    <property type="entry name" value="HisK_dim/P_sf"/>
</dbReference>
<organism evidence="15 16">
    <name type="scientific">Pedobacter cryotolerans</name>
    <dbReference type="NCBI Taxonomy" id="2571270"/>
    <lineage>
        <taxon>Bacteria</taxon>
        <taxon>Pseudomonadati</taxon>
        <taxon>Bacteroidota</taxon>
        <taxon>Sphingobacteriia</taxon>
        <taxon>Sphingobacteriales</taxon>
        <taxon>Sphingobacteriaceae</taxon>
        <taxon>Pedobacter</taxon>
    </lineage>
</organism>
<dbReference type="InterPro" id="IPR000014">
    <property type="entry name" value="PAS"/>
</dbReference>
<dbReference type="Gene3D" id="1.10.287.130">
    <property type="match status" value="1"/>
</dbReference>
<dbReference type="EMBL" id="SWBO01000006">
    <property type="protein sequence ID" value="TKB99560.1"/>
    <property type="molecule type" value="Genomic_DNA"/>
</dbReference>
<dbReference type="PANTHER" id="PTHR42878">
    <property type="entry name" value="TWO-COMPONENT HISTIDINE KINASE"/>
    <property type="match status" value="1"/>
</dbReference>
<dbReference type="GO" id="GO:0016020">
    <property type="term" value="C:membrane"/>
    <property type="evidence" value="ECO:0007669"/>
    <property type="project" value="UniProtKB-SubCell"/>
</dbReference>
<keyword evidence="12" id="KW-0472">Membrane</keyword>
<dbReference type="GO" id="GO:0000155">
    <property type="term" value="F:phosphorelay sensor kinase activity"/>
    <property type="evidence" value="ECO:0007669"/>
    <property type="project" value="InterPro"/>
</dbReference>
<dbReference type="PANTHER" id="PTHR42878:SF7">
    <property type="entry name" value="SENSOR HISTIDINE KINASE GLRK"/>
    <property type="match status" value="1"/>
</dbReference>
<keyword evidence="7" id="KW-0547">Nucleotide-binding</keyword>
<keyword evidence="10" id="KW-1133">Transmembrane helix</keyword>
<dbReference type="GO" id="GO:0005524">
    <property type="term" value="F:ATP binding"/>
    <property type="evidence" value="ECO:0007669"/>
    <property type="project" value="UniProtKB-KW"/>
</dbReference>
<dbReference type="InterPro" id="IPR050351">
    <property type="entry name" value="BphY/WalK/GraS-like"/>
</dbReference>
<keyword evidence="4" id="KW-0597">Phosphoprotein</keyword>
<dbReference type="CDD" id="cd00082">
    <property type="entry name" value="HisKA"/>
    <property type="match status" value="1"/>
</dbReference>
<evidence type="ECO:0000256" key="10">
    <source>
        <dbReference type="ARBA" id="ARBA00022989"/>
    </source>
</evidence>
<dbReference type="InterPro" id="IPR003594">
    <property type="entry name" value="HATPase_dom"/>
</dbReference>
<dbReference type="InterPro" id="IPR004358">
    <property type="entry name" value="Sig_transdc_His_kin-like_C"/>
</dbReference>
<keyword evidence="16" id="KW-1185">Reference proteome</keyword>
<evidence type="ECO:0000256" key="5">
    <source>
        <dbReference type="ARBA" id="ARBA00022679"/>
    </source>
</evidence>
<feature type="domain" description="Histidine kinase" evidence="13">
    <location>
        <begin position="141"/>
        <end position="359"/>
    </location>
</feature>
<dbReference type="OrthoDB" id="9757990at2"/>
<dbReference type="SUPFAM" id="SSF55874">
    <property type="entry name" value="ATPase domain of HSP90 chaperone/DNA topoisomerase II/histidine kinase"/>
    <property type="match status" value="1"/>
</dbReference>
<feature type="domain" description="PAS" evidence="14">
    <location>
        <begin position="5"/>
        <end position="64"/>
    </location>
</feature>
<dbReference type="Gene3D" id="3.30.450.20">
    <property type="entry name" value="PAS domain"/>
    <property type="match status" value="1"/>
</dbReference>
<dbReference type="GO" id="GO:0030295">
    <property type="term" value="F:protein kinase activator activity"/>
    <property type="evidence" value="ECO:0007669"/>
    <property type="project" value="TreeGrafter"/>
</dbReference>
<dbReference type="InterPro" id="IPR003661">
    <property type="entry name" value="HisK_dim/P_dom"/>
</dbReference>
<protein>
    <recommendedName>
        <fullName evidence="3">histidine kinase</fullName>
        <ecNumber evidence="3">2.7.13.3</ecNumber>
    </recommendedName>
</protein>
<dbReference type="InterPro" id="IPR005467">
    <property type="entry name" value="His_kinase_dom"/>
</dbReference>
<dbReference type="InterPro" id="IPR035965">
    <property type="entry name" value="PAS-like_dom_sf"/>
</dbReference>
<dbReference type="Gene3D" id="3.30.565.10">
    <property type="entry name" value="Histidine kinase-like ATPase, C-terminal domain"/>
    <property type="match status" value="1"/>
</dbReference>
<accession>A0A4U1C532</accession>
<sequence length="359" mass="41566">MKMSNDELFIKIAEQSDDGYFIFNLTTKSFIYSNNGLSNLLEIPGQEINNYITNLIEFVHPEDRLHAINCFNECLNQFHEKKYEIRLEFNHKEKFVRFSVFSYLENDMYFICGTAEDTTIDRHNKIHIEQINAHKNIMLEVLSHDLKEPLAMIRLAASSMENEVALSGNNEMITSISFIKEMCERNIKLVRSLINKEFVKSSVIELKKERTEVVWELEDLIRFYRRSNLRDIRDFRFTSSHDKIHLMLDTMKFMQVINNLISNAIKFTSLNGTIELSVMDSDNKVVVAVADNGIGIAEEQKPNLFALETKKLKLGLIGENSGGLGMNIIKTIVKLHDGEIWFESEKGKGSKFYIELPKD</sequence>
<dbReference type="AlphaFoldDB" id="A0A4U1C532"/>
<evidence type="ECO:0000256" key="7">
    <source>
        <dbReference type="ARBA" id="ARBA00022741"/>
    </source>
</evidence>
<keyword evidence="5" id="KW-0808">Transferase</keyword>
<dbReference type="Proteomes" id="UP000310477">
    <property type="component" value="Unassembled WGS sequence"/>
</dbReference>
<dbReference type="InterPro" id="IPR036890">
    <property type="entry name" value="HATPase_C_sf"/>
</dbReference>
<dbReference type="CDD" id="cd00075">
    <property type="entry name" value="HATPase"/>
    <property type="match status" value="1"/>
</dbReference>
<evidence type="ECO:0000259" key="13">
    <source>
        <dbReference type="PROSITE" id="PS50109"/>
    </source>
</evidence>
<evidence type="ECO:0000256" key="6">
    <source>
        <dbReference type="ARBA" id="ARBA00022692"/>
    </source>
</evidence>
<keyword evidence="11" id="KW-0902">Two-component regulatory system</keyword>
<name>A0A4U1C532_9SPHI</name>